<evidence type="ECO:0000313" key="9">
    <source>
        <dbReference type="Proteomes" id="UP000488521"/>
    </source>
</evidence>
<evidence type="ECO:0000313" key="7">
    <source>
        <dbReference type="Proteomes" id="UP000436858"/>
    </source>
</evidence>
<evidence type="ECO:0000313" key="8">
    <source>
        <dbReference type="Proteomes" id="UP000440614"/>
    </source>
</evidence>
<evidence type="ECO:0000313" key="3">
    <source>
        <dbReference type="EMBL" id="KAB4477010.1"/>
    </source>
</evidence>
<dbReference type="Proteomes" id="UP000440614">
    <property type="component" value="Unassembled WGS sequence"/>
</dbReference>
<evidence type="ECO:0000256" key="1">
    <source>
        <dbReference type="SAM" id="Phobius"/>
    </source>
</evidence>
<dbReference type="Proteomes" id="UP000488521">
    <property type="component" value="Unassembled WGS sequence"/>
</dbReference>
<keyword evidence="1" id="KW-1133">Transmembrane helix</keyword>
<feature type="transmembrane region" description="Helical" evidence="1">
    <location>
        <begin position="19"/>
        <end position="39"/>
    </location>
</feature>
<evidence type="ECO:0000313" key="2">
    <source>
        <dbReference type="EMBL" id="KAB4306589.1"/>
    </source>
</evidence>
<proteinExistence type="predicted"/>
<dbReference type="Proteomes" id="UP000284785">
    <property type="component" value="Unassembled WGS sequence"/>
</dbReference>
<evidence type="ECO:0000313" key="6">
    <source>
        <dbReference type="Proteomes" id="UP000284785"/>
    </source>
</evidence>
<reference evidence="5 6" key="1">
    <citation type="submission" date="2018-08" db="EMBL/GenBank/DDBJ databases">
        <title>A genome reference for cultivated species of the human gut microbiota.</title>
        <authorList>
            <person name="Zou Y."/>
            <person name="Xue W."/>
            <person name="Luo G."/>
        </authorList>
    </citation>
    <scope>NUCLEOTIDE SEQUENCE [LARGE SCALE GENOMIC DNA]</scope>
    <source>
        <strain evidence="5 6">AM30-26</strain>
    </source>
</reference>
<dbReference type="EMBL" id="QSJP01000039">
    <property type="protein sequence ID" value="RHD80239.1"/>
    <property type="molecule type" value="Genomic_DNA"/>
</dbReference>
<name>A0A2J6A9Z7_BACT4</name>
<comment type="caution">
    <text evidence="5">The sequence shown here is derived from an EMBL/GenBank/DDBJ whole genome shotgun (WGS) entry which is preliminary data.</text>
</comment>
<sequence length="82" mass="9334">MYQTIQQALPGVGMPAICYYIILIIAHFSSILSMLLNLLPVYTYKDTTLKAVCQVLHASFIHLITNHTDLRRMIVSSILNHF</sequence>
<evidence type="ECO:0000313" key="5">
    <source>
        <dbReference type="EMBL" id="RHD80239.1"/>
    </source>
</evidence>
<organism evidence="5 6">
    <name type="scientific">Bacteroides thetaiotaomicron</name>
    <dbReference type="NCBI Taxonomy" id="818"/>
    <lineage>
        <taxon>Bacteria</taxon>
        <taxon>Pseudomonadati</taxon>
        <taxon>Bacteroidota</taxon>
        <taxon>Bacteroidia</taxon>
        <taxon>Bacteroidales</taxon>
        <taxon>Bacteroidaceae</taxon>
        <taxon>Bacteroides</taxon>
    </lineage>
</organism>
<reference evidence="7 8" key="2">
    <citation type="journal article" date="2019" name="Nat. Med.">
        <title>A library of human gut bacterial isolates paired with longitudinal multiomics data enables mechanistic microbiome research.</title>
        <authorList>
            <person name="Poyet M."/>
            <person name="Groussin M."/>
            <person name="Gibbons S.M."/>
            <person name="Avila-Pacheco J."/>
            <person name="Jiang X."/>
            <person name="Kearney S.M."/>
            <person name="Perrotta A.R."/>
            <person name="Berdy B."/>
            <person name="Zhao S."/>
            <person name="Lieberman T.D."/>
            <person name="Swanson P.K."/>
            <person name="Smith M."/>
            <person name="Roesemann S."/>
            <person name="Alexander J.E."/>
            <person name="Rich S.A."/>
            <person name="Livny J."/>
            <person name="Vlamakis H."/>
            <person name="Clish C."/>
            <person name="Bullock K."/>
            <person name="Deik A."/>
            <person name="Scott J."/>
            <person name="Pierce K.A."/>
            <person name="Xavier R.J."/>
            <person name="Alm E.J."/>
        </authorList>
    </citation>
    <scope>NUCLEOTIDE SEQUENCE [LARGE SCALE GENOMIC DNA]</scope>
    <source>
        <strain evidence="3 9">BIOML-A156</strain>
        <strain evidence="4 7">BIOML-A162</strain>
        <strain evidence="2 8">BIOML-A188</strain>
    </source>
</reference>
<keyword evidence="1" id="KW-0812">Transmembrane</keyword>
<evidence type="ECO:0000313" key="4">
    <source>
        <dbReference type="EMBL" id="KAB4488099.1"/>
    </source>
</evidence>
<dbReference type="EMBL" id="WCRY01000001">
    <property type="protein sequence ID" value="KAB4488099.1"/>
    <property type="molecule type" value="Genomic_DNA"/>
</dbReference>
<dbReference type="EMBL" id="WCRS01000003">
    <property type="protein sequence ID" value="KAB4477010.1"/>
    <property type="molecule type" value="Genomic_DNA"/>
</dbReference>
<protein>
    <submittedName>
        <fullName evidence="5">Uncharacterized protein</fullName>
    </submittedName>
</protein>
<keyword evidence="1" id="KW-0472">Membrane</keyword>
<accession>A0A2J6A9Z7</accession>
<dbReference type="EMBL" id="WCSY01000028">
    <property type="protein sequence ID" value="KAB4306589.1"/>
    <property type="molecule type" value="Genomic_DNA"/>
</dbReference>
<dbReference type="Proteomes" id="UP000436858">
    <property type="component" value="Unassembled WGS sequence"/>
</dbReference>
<dbReference type="AlphaFoldDB" id="A0A2J6A9Z7"/>
<gene>
    <name evidence="5" type="ORF">DW780_26290</name>
    <name evidence="3" type="ORF">GAN59_07505</name>
    <name evidence="4" type="ORF">GAN91_01495</name>
    <name evidence="2" type="ORF">GAO51_23210</name>
</gene>